<dbReference type="InterPro" id="IPR036388">
    <property type="entry name" value="WH-like_DNA-bd_sf"/>
</dbReference>
<dbReference type="InterPro" id="IPR045114">
    <property type="entry name" value="Csn12-like"/>
</dbReference>
<protein>
    <submittedName>
        <fullName evidence="3">PCI domain-containing protein</fullName>
    </submittedName>
</protein>
<sequence length="383" mass="43797">MEREGGFCRAFLDFCDLNDGMQLYKLLDTTKSRKPTAKDKEASIQDEVTAAIVVAWCAGETSEGLEFALKAVRKWSTRYLERNAKVRWMLTPMLWLTARTRQLAMKLDAKSDSRRFRERVVEVSREVFTQLHRDKDRREGALVISCELLRLYFSLGQVSQCAFVLTTVGAASQNNAFDPVKLPKSLLVTLYFLWGRHLVMAGKIEEAEEKLSQALSICPPKAGRNRRMILLYLVPCRLRLGRYPSRGLLERNRLQSLSGIVAATSSGNVRQFNEELERQEQELVCCGTYWVVEKLRVVAYRNLVRNVFDLARTDGAVKSKQDLEPFEQAFLWQDDCTPKETSCLLAQLIYLGAVRGYLSDTHRKVVFSKEMPFPPVSAWSMKA</sequence>
<dbReference type="GO" id="GO:0006368">
    <property type="term" value="P:transcription elongation by RNA polymerase II"/>
    <property type="evidence" value="ECO:0007669"/>
    <property type="project" value="TreeGrafter"/>
</dbReference>
<dbReference type="AlphaFoldDB" id="A0A9P1FP65"/>
<dbReference type="GO" id="GO:0016973">
    <property type="term" value="P:poly(A)+ mRNA export from nucleus"/>
    <property type="evidence" value="ECO:0007669"/>
    <property type="project" value="TreeGrafter"/>
</dbReference>
<organism evidence="1">
    <name type="scientific">Cladocopium goreaui</name>
    <dbReference type="NCBI Taxonomy" id="2562237"/>
    <lineage>
        <taxon>Eukaryota</taxon>
        <taxon>Sar</taxon>
        <taxon>Alveolata</taxon>
        <taxon>Dinophyceae</taxon>
        <taxon>Suessiales</taxon>
        <taxon>Symbiodiniaceae</taxon>
        <taxon>Cladocopium</taxon>
    </lineage>
</organism>
<dbReference type="Proteomes" id="UP001152797">
    <property type="component" value="Unassembled WGS sequence"/>
</dbReference>
<evidence type="ECO:0000313" key="2">
    <source>
        <dbReference type="EMBL" id="CAL1134682.1"/>
    </source>
</evidence>
<comment type="caution">
    <text evidence="1">The sequence shown here is derived from an EMBL/GenBank/DDBJ whole genome shotgun (WGS) entry which is preliminary data.</text>
</comment>
<dbReference type="GO" id="GO:0003690">
    <property type="term" value="F:double-stranded DNA binding"/>
    <property type="evidence" value="ECO:0007669"/>
    <property type="project" value="InterPro"/>
</dbReference>
<dbReference type="Gene3D" id="1.10.10.10">
    <property type="entry name" value="Winged helix-like DNA-binding domain superfamily/Winged helix DNA-binding domain"/>
    <property type="match status" value="1"/>
</dbReference>
<dbReference type="GO" id="GO:0000973">
    <property type="term" value="P:post-transcriptional tethering of RNA polymerase II gene DNA at nuclear periphery"/>
    <property type="evidence" value="ECO:0007669"/>
    <property type="project" value="TreeGrafter"/>
</dbReference>
<proteinExistence type="predicted"/>
<dbReference type="SMART" id="SM00753">
    <property type="entry name" value="PAM"/>
    <property type="match status" value="1"/>
</dbReference>
<gene>
    <name evidence="1" type="ORF">C1SCF055_LOCUS9109</name>
</gene>
<evidence type="ECO:0000313" key="1">
    <source>
        <dbReference type="EMBL" id="CAI3981307.1"/>
    </source>
</evidence>
<accession>A0A9P1FP65</accession>
<keyword evidence="4" id="KW-1185">Reference proteome</keyword>
<name>A0A9P1FP65_9DINO</name>
<evidence type="ECO:0000313" key="3">
    <source>
        <dbReference type="EMBL" id="CAL4768619.1"/>
    </source>
</evidence>
<reference evidence="2" key="2">
    <citation type="submission" date="2024-04" db="EMBL/GenBank/DDBJ databases">
        <authorList>
            <person name="Chen Y."/>
            <person name="Shah S."/>
            <person name="Dougan E. K."/>
            <person name="Thang M."/>
            <person name="Chan C."/>
        </authorList>
    </citation>
    <scope>NUCLEOTIDE SEQUENCE [LARGE SCALE GENOMIC DNA]</scope>
</reference>
<dbReference type="GO" id="GO:0003723">
    <property type="term" value="F:RNA binding"/>
    <property type="evidence" value="ECO:0007669"/>
    <property type="project" value="InterPro"/>
</dbReference>
<evidence type="ECO:0000313" key="4">
    <source>
        <dbReference type="Proteomes" id="UP001152797"/>
    </source>
</evidence>
<dbReference type="EMBL" id="CAMXCT010000624">
    <property type="protein sequence ID" value="CAI3981307.1"/>
    <property type="molecule type" value="Genomic_DNA"/>
</dbReference>
<dbReference type="PANTHER" id="PTHR12732">
    <property type="entry name" value="UNCHARACTERIZED PROTEASOME COMPONENT REGION PCI-CONTAINING"/>
    <property type="match status" value="1"/>
</dbReference>
<reference evidence="1" key="1">
    <citation type="submission" date="2022-10" db="EMBL/GenBank/DDBJ databases">
        <authorList>
            <person name="Chen Y."/>
            <person name="Dougan E. K."/>
            <person name="Chan C."/>
            <person name="Rhodes N."/>
            <person name="Thang M."/>
        </authorList>
    </citation>
    <scope>NUCLEOTIDE SEQUENCE</scope>
</reference>
<dbReference type="EMBL" id="CAMXCT020000624">
    <property type="protein sequence ID" value="CAL1134682.1"/>
    <property type="molecule type" value="Genomic_DNA"/>
</dbReference>
<dbReference type="PANTHER" id="PTHR12732:SF0">
    <property type="entry name" value="PCI DOMAIN-CONTAINING PROTEIN 2"/>
    <property type="match status" value="1"/>
</dbReference>
<dbReference type="OrthoDB" id="10252687at2759"/>
<dbReference type="EMBL" id="CAMXCT030000624">
    <property type="protein sequence ID" value="CAL4768619.1"/>
    <property type="molecule type" value="Genomic_DNA"/>
</dbReference>
<dbReference type="GO" id="GO:0070390">
    <property type="term" value="C:transcription export complex 2"/>
    <property type="evidence" value="ECO:0007669"/>
    <property type="project" value="TreeGrafter"/>
</dbReference>